<reference evidence="2" key="1">
    <citation type="submission" date="2021-09" db="EMBL/GenBank/DDBJ databases">
        <authorList>
            <consortium name="AG Swart"/>
            <person name="Singh M."/>
            <person name="Singh A."/>
            <person name="Seah K."/>
            <person name="Emmerich C."/>
        </authorList>
    </citation>
    <scope>NUCLEOTIDE SEQUENCE</scope>
    <source>
        <strain evidence="2">ATCC30299</strain>
    </source>
</reference>
<name>A0AAU9JQI4_9CILI</name>
<evidence type="ECO:0000313" key="3">
    <source>
        <dbReference type="Proteomes" id="UP001162131"/>
    </source>
</evidence>
<organism evidence="2 3">
    <name type="scientific">Blepharisma stoltei</name>
    <dbReference type="NCBI Taxonomy" id="1481888"/>
    <lineage>
        <taxon>Eukaryota</taxon>
        <taxon>Sar</taxon>
        <taxon>Alveolata</taxon>
        <taxon>Ciliophora</taxon>
        <taxon>Postciliodesmatophora</taxon>
        <taxon>Heterotrichea</taxon>
        <taxon>Heterotrichida</taxon>
        <taxon>Blepharismidae</taxon>
        <taxon>Blepharisma</taxon>
    </lineage>
</organism>
<keyword evidence="3" id="KW-1185">Reference proteome</keyword>
<feature type="transmembrane region" description="Helical" evidence="1">
    <location>
        <begin position="95"/>
        <end position="121"/>
    </location>
</feature>
<comment type="caution">
    <text evidence="2">The sequence shown here is derived from an EMBL/GenBank/DDBJ whole genome shotgun (WGS) entry which is preliminary data.</text>
</comment>
<proteinExistence type="predicted"/>
<evidence type="ECO:0000256" key="1">
    <source>
        <dbReference type="SAM" id="Phobius"/>
    </source>
</evidence>
<dbReference type="Proteomes" id="UP001162131">
    <property type="component" value="Unassembled WGS sequence"/>
</dbReference>
<gene>
    <name evidence="2" type="ORF">BSTOLATCC_MIC44589</name>
</gene>
<dbReference type="AlphaFoldDB" id="A0AAU9JQI4"/>
<protein>
    <submittedName>
        <fullName evidence="2">Uncharacterized protein</fullName>
    </submittedName>
</protein>
<dbReference type="EMBL" id="CAJZBQ010000044">
    <property type="protein sequence ID" value="CAG9327969.1"/>
    <property type="molecule type" value="Genomic_DNA"/>
</dbReference>
<evidence type="ECO:0000313" key="2">
    <source>
        <dbReference type="EMBL" id="CAG9327969.1"/>
    </source>
</evidence>
<keyword evidence="1" id="KW-0472">Membrane</keyword>
<keyword evidence="1" id="KW-0812">Transmembrane</keyword>
<feature type="transmembrane region" description="Helical" evidence="1">
    <location>
        <begin position="133"/>
        <end position="157"/>
    </location>
</feature>
<accession>A0AAU9JQI4</accession>
<sequence length="172" mass="19885">MHIFFATFSSYLISGAIDIFCITLNETWASVFVADISCAVFFQELRDLSKLYLTAWFKFVSKSLIFFEWSINSSWVVGLFKISNTGLFLGADLTLTAFVFLLAIAVFFLWWLIFHLFITFWRLPLKILAKFKIVFFIISFWLWVNSSISSIITIGFAKTFSECLNSSTEFSI</sequence>
<keyword evidence="1" id="KW-1133">Transmembrane helix</keyword>